<feature type="transmembrane region" description="Helical" evidence="1">
    <location>
        <begin position="29"/>
        <end position="50"/>
    </location>
</feature>
<feature type="transmembrane region" description="Helical" evidence="1">
    <location>
        <begin position="126"/>
        <end position="152"/>
    </location>
</feature>
<evidence type="ECO:0000313" key="2">
    <source>
        <dbReference type="EMBL" id="AEH56106.1"/>
    </source>
</evidence>
<evidence type="ECO:0000313" key="3">
    <source>
        <dbReference type="Proteomes" id="UP000001502"/>
    </source>
</evidence>
<evidence type="ECO:0000256" key="1">
    <source>
        <dbReference type="SAM" id="Phobius"/>
    </source>
</evidence>
<dbReference type="Proteomes" id="UP000001502">
    <property type="component" value="Chromosome"/>
</dbReference>
<sequence length="170" mass="19288">MKNKEEEMRLQLLNKQIIDEREEGLANKAGAETAGFLFLALTVFSVGSIFTSKVGLSPIMVVALLIVSGFYYSVRCQRLGVRFISYSYLNVTGIVAVTSILSLFIWAQNFQLNQAVYQANPFHSKFLLVLPITFLLNLPIVWGVNTLVMLLAKVEKRRYEAYLDQLEKEE</sequence>
<reference evidence="3" key="1">
    <citation type="submission" date="2011-06" db="EMBL/GenBank/DDBJ databases">
        <title>Complete sequence of Streptococcus parasanguinis strain ATCC 15912.</title>
        <authorList>
            <person name="Muzny D."/>
            <person name="Qin X."/>
            <person name="Buhay C."/>
            <person name="Dugan-Rocha S."/>
            <person name="Ding Y."/>
            <person name="Chen G."/>
            <person name="Hawes A."/>
            <person name="Holder M."/>
            <person name="Jhangiani S."/>
            <person name="Johnson A."/>
            <person name="Khan Z."/>
            <person name="Li Z."/>
            <person name="Liu W."/>
            <person name="Liu X."/>
            <person name="Perez L."/>
            <person name="Shen H."/>
            <person name="Wang Q."/>
            <person name="Watt J."/>
            <person name="Xi L."/>
            <person name="Xin Y."/>
            <person name="Zhou J."/>
            <person name="Deng J."/>
            <person name="Jiang H."/>
            <person name="Liu Y."/>
            <person name="Qu J."/>
            <person name="Song X.-Z."/>
            <person name="Zhang L."/>
            <person name="Villasana D."/>
            <person name="Johnson A."/>
            <person name="Liu J."/>
            <person name="Liyanage D."/>
            <person name="Lorensuhewa L."/>
            <person name="Robinson T."/>
            <person name="Song A."/>
            <person name="Song B.-B."/>
            <person name="Dinh H."/>
            <person name="Thornton R."/>
            <person name="Coyle M."/>
            <person name="Francisco L."/>
            <person name="Jackson L."/>
            <person name="Javaid M."/>
            <person name="Korchina V."/>
            <person name="Kovar C."/>
            <person name="Mata R."/>
            <person name="Mathew T."/>
            <person name="Ngo R."/>
            <person name="Nguyen L."/>
            <person name="Nguyen N."/>
            <person name="Okwuonu G."/>
            <person name="Ongeri F."/>
            <person name="Pham C."/>
            <person name="Simmons D."/>
            <person name="Wilczek-Boney K."/>
            <person name="Hale W."/>
            <person name="Jakkamsetti A."/>
            <person name="Pham P."/>
            <person name="Ruth R."/>
            <person name="San Lucas F."/>
            <person name="Warren J."/>
            <person name="Zhang J."/>
            <person name="Zhao Z."/>
            <person name="Zhou C."/>
            <person name="Zhu D."/>
            <person name="Lee S."/>
            <person name="Bess C."/>
            <person name="Blankenburg K."/>
            <person name="Forbes L."/>
            <person name="Fu Q."/>
            <person name="Gubbala S."/>
            <person name="Hirani K."/>
            <person name="Jayaseelan J.C."/>
            <person name="Lara F."/>
            <person name="Munidasa M."/>
            <person name="Palculict T."/>
            <person name="Patil S."/>
            <person name="Pu L.-L."/>
            <person name="Saada N."/>
            <person name="Tang L."/>
            <person name="Weissenberger G."/>
            <person name="Zhu Y."/>
            <person name="Hemphill L."/>
            <person name="Shang Y."/>
            <person name="Youmans B."/>
            <person name="Ayvaz T."/>
            <person name="Ross M."/>
            <person name="Santibanez J."/>
            <person name="Aqrawi P."/>
            <person name="Gross S."/>
            <person name="Joshi V."/>
            <person name="Fowler G."/>
            <person name="Nazareth L."/>
            <person name="Reid J."/>
            <person name="Worley K."/>
            <person name="Petrosino J."/>
            <person name="Highlander S."/>
            <person name="Gibbs R."/>
        </authorList>
    </citation>
    <scope>NUCLEOTIDE SEQUENCE [LARGE SCALE GENOMIC DNA]</scope>
    <source>
        <strain evidence="3">ATCC 15912 / DSM 6778 / CIP 104372 / LMG 14537</strain>
    </source>
</reference>
<dbReference type="InterPro" id="IPR046664">
    <property type="entry name" value="DUF6773"/>
</dbReference>
<organism evidence="2 3">
    <name type="scientific">Streptococcus parasanguinis (strain ATCC 15912 / DSM 6778 / CIP 104372 / LMG 14537)</name>
    <dbReference type="NCBI Taxonomy" id="760570"/>
    <lineage>
        <taxon>Bacteria</taxon>
        <taxon>Bacillati</taxon>
        <taxon>Bacillota</taxon>
        <taxon>Bacilli</taxon>
        <taxon>Lactobacillales</taxon>
        <taxon>Streptococcaceae</taxon>
        <taxon>Streptococcus</taxon>
    </lineage>
</organism>
<proteinExistence type="predicted"/>
<dbReference type="EMBL" id="CP002843">
    <property type="protein sequence ID" value="AEH56106.1"/>
    <property type="molecule type" value="Genomic_DNA"/>
</dbReference>
<dbReference type="KEGG" id="scp:HMPREF0833_11075"/>
<protein>
    <submittedName>
        <fullName evidence="2">Uncharacterized protein</fullName>
    </submittedName>
</protein>
<keyword evidence="1" id="KW-1133">Transmembrane helix</keyword>
<feature type="transmembrane region" description="Helical" evidence="1">
    <location>
        <begin position="56"/>
        <end position="74"/>
    </location>
</feature>
<feature type="transmembrane region" description="Helical" evidence="1">
    <location>
        <begin position="86"/>
        <end position="106"/>
    </location>
</feature>
<keyword evidence="1" id="KW-0472">Membrane</keyword>
<dbReference type="AlphaFoldDB" id="F8DJT6"/>
<accession>F8DJT6</accession>
<keyword evidence="1" id="KW-0812">Transmembrane</keyword>
<dbReference type="Pfam" id="PF20563">
    <property type="entry name" value="DUF6773"/>
    <property type="match status" value="1"/>
</dbReference>
<name>F8DJT6_STREP</name>
<dbReference type="HOGENOM" id="CLU_138588_0_0_9"/>
<gene>
    <name evidence="2" type="ordered locus">HMPREF0833_11075</name>
</gene>